<name>A0A1R3K5N6_9ROSI</name>
<dbReference type="InterPro" id="IPR000823">
    <property type="entry name" value="Peroxidase_pln"/>
</dbReference>
<feature type="binding site" evidence="13">
    <location>
        <position position="1133"/>
    </location>
    <ligand>
        <name>Ca(2+)</name>
        <dbReference type="ChEBI" id="CHEBI:29108"/>
        <label>2</label>
    </ligand>
</feature>
<evidence type="ECO:0000256" key="8">
    <source>
        <dbReference type="ARBA" id="ARBA00023002"/>
    </source>
</evidence>
<feature type="region of interest" description="Disordered" evidence="16">
    <location>
        <begin position="1"/>
        <end position="24"/>
    </location>
</feature>
<keyword evidence="17" id="KW-0472">Membrane</keyword>
<dbReference type="GO" id="GO:0042744">
    <property type="term" value="P:hydrogen peroxide catabolic process"/>
    <property type="evidence" value="ECO:0007669"/>
    <property type="project" value="InterPro"/>
</dbReference>
<protein>
    <recommendedName>
        <fullName evidence="3">peroxidase</fullName>
        <ecNumber evidence="3">1.11.1.7</ecNumber>
    </recommendedName>
</protein>
<evidence type="ECO:0000256" key="11">
    <source>
        <dbReference type="ARBA" id="ARBA00023180"/>
    </source>
</evidence>
<keyword evidence="6 13" id="KW-0479">Metal-binding</keyword>
<dbReference type="Proteomes" id="UP000187203">
    <property type="component" value="Unassembled WGS sequence"/>
</dbReference>
<feature type="binding site" evidence="13">
    <location>
        <position position="1081"/>
    </location>
    <ligand>
        <name>Ca(2+)</name>
        <dbReference type="ChEBI" id="CHEBI:29108"/>
        <label>2</label>
    </ligand>
</feature>
<comment type="cofactor">
    <cofactor evidence="13">
        <name>heme b</name>
        <dbReference type="ChEBI" id="CHEBI:60344"/>
    </cofactor>
    <text evidence="13">Binds 1 heme b (iron(II)-protoporphyrin IX) group per subunit.</text>
</comment>
<dbReference type="PROSITE" id="PS50873">
    <property type="entry name" value="PEROXIDASE_4"/>
    <property type="match status" value="1"/>
</dbReference>
<comment type="caution">
    <text evidence="19">The sequence shown here is derived from an EMBL/GenBank/DDBJ whole genome shotgun (WGS) entry which is preliminary data.</text>
</comment>
<keyword evidence="17" id="KW-0812">Transmembrane</keyword>
<dbReference type="GO" id="GO:0020037">
    <property type="term" value="F:heme binding"/>
    <property type="evidence" value="ECO:0007669"/>
    <property type="project" value="InterPro"/>
</dbReference>
<evidence type="ECO:0000313" key="20">
    <source>
        <dbReference type="Proteomes" id="UP000187203"/>
    </source>
</evidence>
<keyword evidence="10 14" id="KW-1015">Disulfide bond</keyword>
<feature type="disulfide bond" evidence="14">
    <location>
        <begin position="1008"/>
        <end position="1201"/>
    </location>
</feature>
<evidence type="ECO:0000256" key="1">
    <source>
        <dbReference type="ARBA" id="ARBA00000189"/>
    </source>
</evidence>
<keyword evidence="5" id="KW-0349">Heme</keyword>
<keyword evidence="20" id="KW-1185">Reference proteome</keyword>
<dbReference type="EMBL" id="AWUE01014647">
    <property type="protein sequence ID" value="OMP02364.1"/>
    <property type="molecule type" value="Genomic_DNA"/>
</dbReference>
<evidence type="ECO:0000256" key="17">
    <source>
        <dbReference type="SAM" id="Phobius"/>
    </source>
</evidence>
<evidence type="ECO:0000259" key="18">
    <source>
        <dbReference type="PROSITE" id="PS50873"/>
    </source>
</evidence>
<keyword evidence="7 13" id="KW-0106">Calcium</keyword>
<comment type="similarity">
    <text evidence="15">Belongs to the peroxidase family.</text>
</comment>
<dbReference type="CDD" id="cd00693">
    <property type="entry name" value="secretory_peroxidase"/>
    <property type="match status" value="1"/>
</dbReference>
<evidence type="ECO:0000256" key="14">
    <source>
        <dbReference type="PIRSR" id="PIRSR600823-5"/>
    </source>
</evidence>
<feature type="disulfide bond" evidence="14">
    <location>
        <begin position="1087"/>
        <end position="1112"/>
    </location>
</feature>
<dbReference type="OrthoDB" id="191196at2759"/>
<dbReference type="InterPro" id="IPR002016">
    <property type="entry name" value="Haem_peroxidase"/>
</dbReference>
<dbReference type="Gene3D" id="1.10.420.10">
    <property type="entry name" value="Peroxidase, domain 2"/>
    <property type="match status" value="1"/>
</dbReference>
<feature type="compositionally biased region" description="Low complexity" evidence="16">
    <location>
        <begin position="1"/>
        <end position="19"/>
    </location>
</feature>
<evidence type="ECO:0000256" key="13">
    <source>
        <dbReference type="PIRSR" id="PIRSR600823-3"/>
    </source>
</evidence>
<keyword evidence="8" id="KW-0560">Oxidoreductase</keyword>
<feature type="region of interest" description="Disordered" evidence="16">
    <location>
        <begin position="39"/>
        <end position="72"/>
    </location>
</feature>
<evidence type="ECO:0000256" key="15">
    <source>
        <dbReference type="RuleBase" id="RU004241"/>
    </source>
</evidence>
<dbReference type="SUPFAM" id="SSF48113">
    <property type="entry name" value="Heme-dependent peroxidases"/>
    <property type="match status" value="1"/>
</dbReference>
<keyword evidence="9 13" id="KW-0408">Iron</keyword>
<keyword evidence="4 19" id="KW-0575">Peroxidase</keyword>
<evidence type="ECO:0000256" key="7">
    <source>
        <dbReference type="ARBA" id="ARBA00022837"/>
    </source>
</evidence>
<dbReference type="Gene3D" id="1.10.520.10">
    <property type="match status" value="1"/>
</dbReference>
<dbReference type="GO" id="GO:0045037">
    <property type="term" value="P:protein import into chloroplast stroma"/>
    <property type="evidence" value="ECO:0007669"/>
    <property type="project" value="TreeGrafter"/>
</dbReference>
<evidence type="ECO:0000256" key="4">
    <source>
        <dbReference type="ARBA" id="ARBA00022559"/>
    </source>
</evidence>
<evidence type="ECO:0000256" key="5">
    <source>
        <dbReference type="ARBA" id="ARBA00022617"/>
    </source>
</evidence>
<keyword evidence="17" id="KW-1133">Transmembrane helix</keyword>
<feature type="binding site" evidence="12">
    <location>
        <position position="1050"/>
    </location>
    <ligand>
        <name>substrate</name>
    </ligand>
</feature>
<dbReference type="PRINTS" id="PR00461">
    <property type="entry name" value="PLPEROXIDASE"/>
</dbReference>
<dbReference type="GO" id="GO:0061927">
    <property type="term" value="C:TOC-TIC supercomplex I"/>
    <property type="evidence" value="ECO:0007669"/>
    <property type="project" value="TreeGrafter"/>
</dbReference>
<feature type="domain" description="Plant heme peroxidase family profile" evidence="18">
    <location>
        <begin position="956"/>
        <end position="1205"/>
    </location>
</feature>
<evidence type="ECO:0000256" key="2">
    <source>
        <dbReference type="ARBA" id="ARBA00002322"/>
    </source>
</evidence>
<dbReference type="FunFam" id="1.10.420.10:FF:000006">
    <property type="entry name" value="Peroxidase"/>
    <property type="match status" value="1"/>
</dbReference>
<feature type="transmembrane region" description="Helical" evidence="17">
    <location>
        <begin position="116"/>
        <end position="136"/>
    </location>
</feature>
<feature type="binding site" evidence="13">
    <location>
        <position position="975"/>
    </location>
    <ligand>
        <name>Ca(2+)</name>
        <dbReference type="ChEBI" id="CHEBI:29108"/>
        <label>1</label>
    </ligand>
</feature>
<evidence type="ECO:0000256" key="3">
    <source>
        <dbReference type="ARBA" id="ARBA00012313"/>
    </source>
</evidence>
<reference evidence="20" key="1">
    <citation type="submission" date="2013-09" db="EMBL/GenBank/DDBJ databases">
        <title>Corchorus olitorius genome sequencing.</title>
        <authorList>
            <person name="Alam M."/>
            <person name="Haque M.S."/>
            <person name="Islam M.S."/>
            <person name="Emdad E.M."/>
            <person name="Islam M.M."/>
            <person name="Ahmed B."/>
            <person name="Halim A."/>
            <person name="Hossen Q.M.M."/>
            <person name="Hossain M.Z."/>
            <person name="Ahmed R."/>
            <person name="Khan M.M."/>
            <person name="Islam R."/>
            <person name="Rashid M.M."/>
            <person name="Khan S.A."/>
            <person name="Rahman M.S."/>
            <person name="Alam M."/>
            <person name="Yahiya A.S."/>
            <person name="Khan M.S."/>
            <person name="Azam M.S."/>
            <person name="Haque T."/>
            <person name="Lashkar M.Z.H."/>
            <person name="Akhand A.I."/>
            <person name="Morshed G."/>
            <person name="Roy S."/>
            <person name="Uddin K.S."/>
            <person name="Rabeya T."/>
            <person name="Hossain A.S."/>
            <person name="Chowdhury A."/>
            <person name="Snigdha A.R."/>
            <person name="Mortoza M.S."/>
            <person name="Matin S.A."/>
            <person name="Hoque S.M.E."/>
            <person name="Islam M.K."/>
            <person name="Roy D.K."/>
            <person name="Haider R."/>
            <person name="Moosa M.M."/>
            <person name="Elias S.M."/>
            <person name="Hasan A.M."/>
            <person name="Jahan S."/>
            <person name="Shafiuddin M."/>
            <person name="Mahmood N."/>
            <person name="Shommy N.S."/>
        </authorList>
    </citation>
    <scope>NUCLEOTIDE SEQUENCE [LARGE SCALE GENOMIC DNA]</scope>
    <source>
        <strain evidence="20">cv. O-4</strain>
    </source>
</reference>
<feature type="transmembrane region" description="Helical" evidence="17">
    <location>
        <begin position="90"/>
        <end position="109"/>
    </location>
</feature>
<feature type="binding site" evidence="13">
    <location>
        <position position="961"/>
    </location>
    <ligand>
        <name>Ca(2+)</name>
        <dbReference type="ChEBI" id="CHEBI:29108"/>
        <label>1</label>
    </ligand>
</feature>
<dbReference type="AlphaFoldDB" id="A0A1R3K5N6"/>
<dbReference type="Pfam" id="PF16940">
    <property type="entry name" value="Tic110"/>
    <property type="match status" value="1"/>
</dbReference>
<evidence type="ECO:0000313" key="19">
    <source>
        <dbReference type="EMBL" id="OMP02364.1"/>
    </source>
</evidence>
<dbReference type="InterPro" id="IPR010255">
    <property type="entry name" value="Haem_peroxidase_sf"/>
</dbReference>
<accession>A0A1R3K5N6</accession>
<dbReference type="EC" id="1.11.1.7" evidence="3"/>
<feature type="binding site" evidence="13">
    <location>
        <position position="959"/>
    </location>
    <ligand>
        <name>Ca(2+)</name>
        <dbReference type="ChEBI" id="CHEBI:29108"/>
        <label>1</label>
    </ligand>
</feature>
<evidence type="ECO:0000256" key="9">
    <source>
        <dbReference type="ARBA" id="ARBA00023004"/>
    </source>
</evidence>
<evidence type="ECO:0000256" key="12">
    <source>
        <dbReference type="PIRSR" id="PIRSR600823-2"/>
    </source>
</evidence>
<comment type="function">
    <text evidence="2">Removal of H(2)O(2), oxidation of toxic reductants, biosynthesis and degradation of lignin, suberization, auxin catabolism, response to environmental stresses such as wounding, pathogen attack and oxidative stress. These functions might be dependent on each isozyme/isoform in each plant tissue.</text>
</comment>
<dbReference type="InterPro" id="IPR033905">
    <property type="entry name" value="Secretory_peroxidase"/>
</dbReference>
<dbReference type="Pfam" id="PF00141">
    <property type="entry name" value="peroxidase"/>
    <property type="match status" value="1"/>
</dbReference>
<proteinExistence type="inferred from homology"/>
<dbReference type="InterPro" id="IPR031610">
    <property type="entry name" value="TIC110"/>
</dbReference>
<feature type="binding site" evidence="13">
    <location>
        <position position="957"/>
    </location>
    <ligand>
        <name>Ca(2+)</name>
        <dbReference type="ChEBI" id="CHEBI:29108"/>
        <label>1</label>
    </ligand>
</feature>
<keyword evidence="11" id="KW-0325">Glycoprotein</keyword>
<dbReference type="PRINTS" id="PR00458">
    <property type="entry name" value="PEROXIDASE"/>
</dbReference>
<dbReference type="GO" id="GO:0046872">
    <property type="term" value="F:metal ion binding"/>
    <property type="evidence" value="ECO:0007669"/>
    <property type="project" value="UniProtKB-KW"/>
</dbReference>
<organism evidence="19 20">
    <name type="scientific">Corchorus olitorius</name>
    <dbReference type="NCBI Taxonomy" id="93759"/>
    <lineage>
        <taxon>Eukaryota</taxon>
        <taxon>Viridiplantae</taxon>
        <taxon>Streptophyta</taxon>
        <taxon>Embryophyta</taxon>
        <taxon>Tracheophyta</taxon>
        <taxon>Spermatophyta</taxon>
        <taxon>Magnoliopsida</taxon>
        <taxon>eudicotyledons</taxon>
        <taxon>Gunneridae</taxon>
        <taxon>Pentapetalae</taxon>
        <taxon>rosids</taxon>
        <taxon>malvids</taxon>
        <taxon>Malvales</taxon>
        <taxon>Malvaceae</taxon>
        <taxon>Grewioideae</taxon>
        <taxon>Apeibeae</taxon>
        <taxon>Corchorus</taxon>
    </lineage>
</organism>
<dbReference type="GO" id="GO:0006979">
    <property type="term" value="P:response to oxidative stress"/>
    <property type="evidence" value="ECO:0007669"/>
    <property type="project" value="InterPro"/>
</dbReference>
<gene>
    <name evidence="19" type="ORF">COLO4_11183</name>
</gene>
<comment type="catalytic activity">
    <reaction evidence="1">
        <text>2 a phenolic donor + H2O2 = 2 a phenolic radical donor + 2 H2O</text>
        <dbReference type="Rhea" id="RHEA:56136"/>
        <dbReference type="ChEBI" id="CHEBI:15377"/>
        <dbReference type="ChEBI" id="CHEBI:16240"/>
        <dbReference type="ChEBI" id="CHEBI:139520"/>
        <dbReference type="ChEBI" id="CHEBI:139521"/>
        <dbReference type="EC" id="1.11.1.7"/>
    </reaction>
</comment>
<dbReference type="PANTHER" id="PTHR34935:SF3">
    <property type="entry name" value="PROTEIN TIC110, CHLOROPLASTIC"/>
    <property type="match status" value="1"/>
</dbReference>
<dbReference type="GO" id="GO:0140825">
    <property type="term" value="F:lactoperoxidase activity"/>
    <property type="evidence" value="ECO:0007669"/>
    <property type="project" value="UniProtKB-EC"/>
</dbReference>
<dbReference type="STRING" id="93759.A0A1R3K5N6"/>
<feature type="binding site" evidence="13">
    <location>
        <position position="1125"/>
    </location>
    <ligand>
        <name>Ca(2+)</name>
        <dbReference type="ChEBI" id="CHEBI:29108"/>
        <label>2</label>
    </ligand>
</feature>
<feature type="compositionally biased region" description="Low complexity" evidence="16">
    <location>
        <begin position="47"/>
        <end position="66"/>
    </location>
</feature>
<evidence type="ECO:0000256" key="10">
    <source>
        <dbReference type="ARBA" id="ARBA00023157"/>
    </source>
</evidence>
<sequence>MNPSLLSAPPSSNPRPLLSFQPFRFSPNYHPRRRRYRVSFPRNSLATDDQSPTSTSSPETTTTSPDIFGGPKDLTGIQPLVEKLTPPARLATSAVILAGAIAAGYGLGLRFGNNRNAALGGAAVLGAAGGAAVYAVNAAVPEVAAVSLHNYVAGCDGPEAIKREDIENIAQKYGVSKQDEAFNMELCDIYCRFVSSVLPSGGEDLRGDEVETIISFKNALGIDDPDAASMHMEIGRRIFRQRLETGDRDGDLEQRRAFQKLIYVSTLVFGDASTFLLPWKRVFKVTDSQVEIAIRDNAKQLYASKLSSVGRDVDEELLVSLREAQLKYKLSDELAKDLMMEHKRKLVEKNISVALNILKSRARTVGGVKQAVEELDKILAFNDLLISLSKHPDADHFARGVGPVSLVGGEYDSDRKMDDLKLLYRAYVTDSLSGGRMESHKFAALNQLRNILGLGNKEAEAIKLDVTSKVYQKRLSEAFQSGDLEMADSKAAFLQNLCEELHFDPQKASEIHEEIYRKKLQQCVADGELDDKDVSALLKVRVMLCIPQQIVDAAHSDICGSLFEKAVKEAIGAGVDGYDADIREAVRKAAHGLRLTREAAMSIASKAVRKIFVNYVKRSRSAENRTESAKELKKMIAFNTLVVTPLVADIKGESSDTPSEEPVKEEEKQFVDDEWESLQTLRKIKPDKDLIAKIGKPGQTEITLKDDLSERDRMDLYKTYLLFCMTGQVTRITFGAEIRTKKDDSEYLLLNQLGAILGLTTTETVEVHRSLAEQAFRKQAEVILADGQLTKARVEQLNDLQKNVGLPGPYAQKIIKSITTTKMAAAIETAIGQGRLNIKQIRELKESGVDIDNMITESLRENLFKKTVDEIFSSGTGDFDEEEVYDKIPADLKINAQKARGVVHDLARNRLSNSLIQAVALLRQRKYQGVVSSLNDLLACDKAVPAEPLSWEVPEEGCDASVLLDDDDSTGFTGEKSAGPNANSVRGFEVIDSIKTQLETICPGVVSCADILAVAARDSVAALGGKSWTVQLGRRDSTNASFSNANTDLPSPLMNLDELTSAFSNKGFTAKEMVALSGAHTTGQARCLLFRNRVYNETNIDSTFAKSIQSNCPSSDGGDNLSYLDASSPVIFDNAYYKNLVNKKGLLHSDQQLFNGGSTDSQVTTYSNNPITFYSDFADAMVKMGNLSPLTGTSGQIRTNCRKVN</sequence>
<comment type="cofactor">
    <cofactor evidence="13">
        <name>Ca(2+)</name>
        <dbReference type="ChEBI" id="CHEBI:29108"/>
    </cofactor>
    <text evidence="13">Binds 2 calcium ions per subunit.</text>
</comment>
<evidence type="ECO:0000256" key="6">
    <source>
        <dbReference type="ARBA" id="ARBA00022723"/>
    </source>
</evidence>
<feature type="binding site" description="axial binding residue" evidence="13">
    <location>
        <position position="1080"/>
    </location>
    <ligand>
        <name>heme b</name>
        <dbReference type="ChEBI" id="CHEBI:60344"/>
    </ligand>
    <ligandPart>
        <name>Fe</name>
        <dbReference type="ChEBI" id="CHEBI:18248"/>
    </ligandPart>
</feature>
<evidence type="ECO:0000256" key="16">
    <source>
        <dbReference type="SAM" id="MobiDB-lite"/>
    </source>
</evidence>
<dbReference type="PANTHER" id="PTHR34935">
    <property type="entry name" value="PROTEIN TIC110, CHLOROPLASTIC"/>
    <property type="match status" value="1"/>
</dbReference>